<keyword evidence="7 9" id="KW-1133">Transmembrane helix</keyword>
<dbReference type="InterPro" id="IPR023214">
    <property type="entry name" value="HAD_sf"/>
</dbReference>
<comment type="caution">
    <text evidence="12">The sequence shown here is derived from an EMBL/GenBank/DDBJ whole genome shotgun (WGS) entry which is preliminary data.</text>
</comment>
<evidence type="ECO:0000256" key="3">
    <source>
        <dbReference type="ARBA" id="ARBA00022692"/>
    </source>
</evidence>
<dbReference type="InterPro" id="IPR023299">
    <property type="entry name" value="ATPase_P-typ_cyto_dom_N"/>
</dbReference>
<evidence type="ECO:0000256" key="6">
    <source>
        <dbReference type="ARBA" id="ARBA00022967"/>
    </source>
</evidence>
<dbReference type="InterPro" id="IPR006534">
    <property type="entry name" value="P-type_ATPase_IIIA"/>
</dbReference>
<dbReference type="InterPro" id="IPR018303">
    <property type="entry name" value="ATPase_P-typ_P_site"/>
</dbReference>
<feature type="transmembrane region" description="Helical" evidence="9">
    <location>
        <begin position="70"/>
        <end position="94"/>
    </location>
</feature>
<dbReference type="SUPFAM" id="SSF56784">
    <property type="entry name" value="HAD-like"/>
    <property type="match status" value="1"/>
</dbReference>
<comment type="subcellular location">
    <subcellularLocation>
        <location evidence="9">Cell membrane</location>
        <topology evidence="9">Multi-pass membrane protein</topology>
    </subcellularLocation>
    <subcellularLocation>
        <location evidence="1">Membrane</location>
        <topology evidence="1">Multi-pass membrane protein</topology>
    </subcellularLocation>
</comment>
<dbReference type="Gene3D" id="3.40.1110.10">
    <property type="entry name" value="Calcium-transporting ATPase, cytoplasmic domain N"/>
    <property type="match status" value="1"/>
</dbReference>
<keyword evidence="3 9" id="KW-0812">Transmembrane</keyword>
<dbReference type="InterPro" id="IPR023298">
    <property type="entry name" value="ATPase_P-typ_TM_dom_sf"/>
</dbReference>
<comment type="similarity">
    <text evidence="2 9">Belongs to the cation transport ATPase (P-type) (TC 3.A.3) family. Type IIIA subfamily.</text>
</comment>
<dbReference type="PANTHER" id="PTHR42861">
    <property type="entry name" value="CALCIUM-TRANSPORTING ATPASE"/>
    <property type="match status" value="1"/>
</dbReference>
<dbReference type="PRINTS" id="PR00119">
    <property type="entry name" value="CATATPASE"/>
</dbReference>
<dbReference type="SMART" id="SM00831">
    <property type="entry name" value="Cation_ATPase_N"/>
    <property type="match status" value="1"/>
</dbReference>
<evidence type="ECO:0000256" key="5">
    <source>
        <dbReference type="ARBA" id="ARBA00022840"/>
    </source>
</evidence>
<keyword evidence="13" id="KW-1185">Reference proteome</keyword>
<dbReference type="PROSITE" id="PS00154">
    <property type="entry name" value="ATPASE_E1_E2"/>
    <property type="match status" value="1"/>
</dbReference>
<sequence>MDAASAPLLGEEKGYGASGKTEVPSREEEDRRAIEFAMATGPEGLAEAEAAKRLEEFGPNVLEEAKRNELLIFLSFFWGPMPIMIWAATAVVAVEGDWEDFGVLLTLQVVNGTVGFFEEKSAGDAIAALKDSLAPRASVKRSGAFRSVDASTLVPGDLLNVKLGDIVPADCKLLGGKALEVDQAALTGESLPVTRGPGDTVFMGSVIRRGEIEAVVCFTGGRTFFGRAAEMVNRAAGEQQGRFAKVMFQNTIVLFTLSVTLCTVIYFKLMESGLSPLKALGTTVVILIACIPIAMQIVSTTVMAVGGRSLAEKKAILARLSAIEELSGMDILCSDKTGTLTQNKLQLFDPVLIDPAVDKDELVFLGALAAKRMASGADAIDTVIVASVAERDRPRLDAHEELDFTPFDPVLKRTEATVRDERGAVLRVTKGATKVVLDLCADKAAVEADVLRANQDLADRGFRSIGVAVARGAEGAFKFAGVISLFDPPRVDTKETLERARGMGIAVKMVTGDQTAIAVETSKSIALSARATPVVEDMRAFAAAEKRGEAEATALCERVDGFAEVYPEHKYRIVELLQLAGHTVGMTGDGVNDAPALKKAQIGIAVEGATDAARAAADIVLTEPGLSVIIDAITTSRCIFARVRNYVIYRIACTLQIVFFFFIACLAFRPWHYYCSESDRDITGSYFDNCDYDNLINPDDDDSCHESDDGDCVYPFVYRPAKFAFAIPVIGIVIITILNDGCMLTIARDAVVPAAKPQSWDLAELRLVATVLGVVPLASSLLLLWLGLTSADGLYPPYAWLFGRKVPSRWQNDSSDRHYLPYEQLIMIMYLKISISDFLTLFASRTRGPFYERAPAPLLFAAFLVATLTATLLATQADLDDSTYPMYAIGSNAAAFVWLYNLAWFAVQDVAKVALYRAFDLRDAAAAADGAAVAPDDKPDEQTTLL</sequence>
<evidence type="ECO:0000256" key="7">
    <source>
        <dbReference type="ARBA" id="ARBA00022989"/>
    </source>
</evidence>
<keyword evidence="9" id="KW-0406">Ion transport</keyword>
<dbReference type="Pfam" id="PF00702">
    <property type="entry name" value="Hydrolase"/>
    <property type="match status" value="1"/>
</dbReference>
<feature type="domain" description="Cation-transporting P-type ATPase N-terminal" evidence="11">
    <location>
        <begin position="30"/>
        <end position="97"/>
    </location>
</feature>
<evidence type="ECO:0000256" key="1">
    <source>
        <dbReference type="ARBA" id="ARBA00004141"/>
    </source>
</evidence>
<name>A0ABR1FWH2_AURAN</name>
<organism evidence="12 13">
    <name type="scientific">Aureococcus anophagefferens</name>
    <name type="common">Harmful bloom alga</name>
    <dbReference type="NCBI Taxonomy" id="44056"/>
    <lineage>
        <taxon>Eukaryota</taxon>
        <taxon>Sar</taxon>
        <taxon>Stramenopiles</taxon>
        <taxon>Ochrophyta</taxon>
        <taxon>Pelagophyceae</taxon>
        <taxon>Pelagomonadales</taxon>
        <taxon>Pelagomonadaceae</taxon>
        <taxon>Aureococcus</taxon>
    </lineage>
</organism>
<dbReference type="InterPro" id="IPR008250">
    <property type="entry name" value="ATPase_P-typ_transduc_dom_A_sf"/>
</dbReference>
<dbReference type="InterPro" id="IPR004014">
    <property type="entry name" value="ATPase_P-typ_cation-transptr_N"/>
</dbReference>
<dbReference type="EMBL" id="JBBJCI010000216">
    <property type="protein sequence ID" value="KAK7240124.1"/>
    <property type="molecule type" value="Genomic_DNA"/>
</dbReference>
<keyword evidence="4 9" id="KW-0547">Nucleotide-binding</keyword>
<feature type="transmembrane region" description="Helical" evidence="9">
    <location>
        <begin position="647"/>
        <end position="671"/>
    </location>
</feature>
<dbReference type="InterPro" id="IPR059000">
    <property type="entry name" value="ATPase_P-type_domA"/>
</dbReference>
<evidence type="ECO:0000313" key="12">
    <source>
        <dbReference type="EMBL" id="KAK7240124.1"/>
    </source>
</evidence>
<dbReference type="SUPFAM" id="SSF81653">
    <property type="entry name" value="Calcium ATPase, transduction domain A"/>
    <property type="match status" value="1"/>
</dbReference>
<protein>
    <recommendedName>
        <fullName evidence="9">Plasma membrane ATPase</fullName>
        <ecNumber evidence="9">7.1.2.1</ecNumber>
    </recommendedName>
</protein>
<dbReference type="NCBIfam" id="TIGR01647">
    <property type="entry name" value="ATPase-IIIA_H"/>
    <property type="match status" value="1"/>
</dbReference>
<accession>A0ABR1FWH2</accession>
<dbReference type="InterPro" id="IPR036412">
    <property type="entry name" value="HAD-like_sf"/>
</dbReference>
<evidence type="ECO:0000256" key="10">
    <source>
        <dbReference type="SAM" id="MobiDB-lite"/>
    </source>
</evidence>
<dbReference type="EC" id="7.1.2.1" evidence="9"/>
<dbReference type="SFLD" id="SFLDF00027">
    <property type="entry name" value="p-type_atpase"/>
    <property type="match status" value="1"/>
</dbReference>
<gene>
    <name evidence="12" type="ORF">SO694_00117051</name>
</gene>
<keyword evidence="5 9" id="KW-0067">ATP-binding</keyword>
<keyword evidence="9" id="KW-0375">Hydrogen ion transport</keyword>
<dbReference type="InterPro" id="IPR044492">
    <property type="entry name" value="P_typ_ATPase_HD_dom"/>
</dbReference>
<reference evidence="12 13" key="1">
    <citation type="submission" date="2024-03" db="EMBL/GenBank/DDBJ databases">
        <title>Aureococcus anophagefferens CCMP1851 and Kratosvirus quantuckense: Draft genome of a second virus-susceptible host strain in the model system.</title>
        <authorList>
            <person name="Chase E."/>
            <person name="Truchon A.R."/>
            <person name="Schepens W."/>
            <person name="Wilhelm S.W."/>
        </authorList>
    </citation>
    <scope>NUCLEOTIDE SEQUENCE [LARGE SCALE GENOMIC DNA]</scope>
    <source>
        <strain evidence="12 13">CCMP1851</strain>
    </source>
</reference>
<dbReference type="Pfam" id="PF00690">
    <property type="entry name" value="Cation_ATPase_N"/>
    <property type="match status" value="1"/>
</dbReference>
<dbReference type="Pfam" id="PF00122">
    <property type="entry name" value="E1-E2_ATPase"/>
    <property type="match status" value="1"/>
</dbReference>
<dbReference type="SUPFAM" id="SSF81660">
    <property type="entry name" value="Metal cation-transporting ATPase, ATP-binding domain N"/>
    <property type="match status" value="1"/>
</dbReference>
<dbReference type="PRINTS" id="PR00120">
    <property type="entry name" value="HATPASE"/>
</dbReference>
<keyword evidence="9" id="KW-0460">Magnesium</keyword>
<feature type="transmembrane region" description="Helical" evidence="9">
    <location>
        <begin position="279"/>
        <end position="305"/>
    </location>
</feature>
<feature type="region of interest" description="Disordered" evidence="10">
    <location>
        <begin position="1"/>
        <end position="29"/>
    </location>
</feature>
<feature type="transmembrane region" description="Helical" evidence="9">
    <location>
        <begin position="886"/>
        <end position="907"/>
    </location>
</feature>
<dbReference type="SUPFAM" id="SSF81665">
    <property type="entry name" value="Calcium ATPase, transmembrane domain M"/>
    <property type="match status" value="1"/>
</dbReference>
<evidence type="ECO:0000256" key="4">
    <source>
        <dbReference type="ARBA" id="ARBA00022741"/>
    </source>
</evidence>
<evidence type="ECO:0000259" key="11">
    <source>
        <dbReference type="SMART" id="SM00831"/>
    </source>
</evidence>
<dbReference type="Gene3D" id="3.40.50.1000">
    <property type="entry name" value="HAD superfamily/HAD-like"/>
    <property type="match status" value="1"/>
</dbReference>
<evidence type="ECO:0000313" key="13">
    <source>
        <dbReference type="Proteomes" id="UP001363151"/>
    </source>
</evidence>
<keyword evidence="9" id="KW-0813">Transport</keyword>
<feature type="transmembrane region" description="Helical" evidence="9">
    <location>
        <begin position="767"/>
        <end position="788"/>
    </location>
</feature>
<evidence type="ECO:0000256" key="8">
    <source>
        <dbReference type="ARBA" id="ARBA00023136"/>
    </source>
</evidence>
<comment type="catalytic activity">
    <reaction evidence="9">
        <text>ATP + H2O + H(+)(in) = ADP + phosphate + 2 H(+)(out)</text>
        <dbReference type="Rhea" id="RHEA:20852"/>
        <dbReference type="ChEBI" id="CHEBI:15377"/>
        <dbReference type="ChEBI" id="CHEBI:15378"/>
        <dbReference type="ChEBI" id="CHEBI:30616"/>
        <dbReference type="ChEBI" id="CHEBI:43474"/>
        <dbReference type="ChEBI" id="CHEBI:456216"/>
        <dbReference type="EC" id="7.1.2.1"/>
    </reaction>
</comment>
<evidence type="ECO:0000256" key="9">
    <source>
        <dbReference type="RuleBase" id="RU362083"/>
    </source>
</evidence>
<dbReference type="Gene3D" id="1.20.1110.10">
    <property type="entry name" value="Calcium-transporting ATPase, transmembrane domain"/>
    <property type="match status" value="2"/>
</dbReference>
<dbReference type="SFLD" id="SFLDG00002">
    <property type="entry name" value="C1.7:_P-type_atpase_like"/>
    <property type="match status" value="1"/>
</dbReference>
<feature type="transmembrane region" description="Helical" evidence="9">
    <location>
        <begin position="856"/>
        <end position="874"/>
    </location>
</feature>
<dbReference type="NCBIfam" id="TIGR01494">
    <property type="entry name" value="ATPase_P-type"/>
    <property type="match status" value="2"/>
</dbReference>
<feature type="transmembrane region" description="Helical" evidence="9">
    <location>
        <begin position="723"/>
        <end position="746"/>
    </location>
</feature>
<keyword evidence="8 9" id="KW-0472">Membrane</keyword>
<dbReference type="InterPro" id="IPR001757">
    <property type="entry name" value="P_typ_ATPase"/>
</dbReference>
<proteinExistence type="inferred from homology"/>
<feature type="transmembrane region" description="Helical" evidence="9">
    <location>
        <begin position="247"/>
        <end position="267"/>
    </location>
</feature>
<evidence type="ECO:0000256" key="2">
    <source>
        <dbReference type="ARBA" id="ARBA00008804"/>
    </source>
</evidence>
<dbReference type="Gene3D" id="2.70.150.10">
    <property type="entry name" value="Calcium-transporting ATPase, cytoplasmic transduction domain A"/>
    <property type="match status" value="1"/>
</dbReference>
<dbReference type="Proteomes" id="UP001363151">
    <property type="component" value="Unassembled WGS sequence"/>
</dbReference>
<feature type="transmembrane region" description="Helical" evidence="9">
    <location>
        <begin position="825"/>
        <end position="844"/>
    </location>
</feature>
<dbReference type="SFLD" id="SFLDS00003">
    <property type="entry name" value="Haloacid_Dehalogenase"/>
    <property type="match status" value="1"/>
</dbReference>
<keyword evidence="6 9" id="KW-1278">Translocase</keyword>